<feature type="region of interest" description="Disordered" evidence="1">
    <location>
        <begin position="57"/>
        <end position="118"/>
    </location>
</feature>
<keyword evidence="2" id="KW-0472">Membrane</keyword>
<name>A0A1D1VAT7_RAMVA</name>
<evidence type="ECO:0000256" key="1">
    <source>
        <dbReference type="SAM" id="MobiDB-lite"/>
    </source>
</evidence>
<organism evidence="3 4">
    <name type="scientific">Ramazzottius varieornatus</name>
    <name type="common">Water bear</name>
    <name type="synonym">Tardigrade</name>
    <dbReference type="NCBI Taxonomy" id="947166"/>
    <lineage>
        <taxon>Eukaryota</taxon>
        <taxon>Metazoa</taxon>
        <taxon>Ecdysozoa</taxon>
        <taxon>Tardigrada</taxon>
        <taxon>Eutardigrada</taxon>
        <taxon>Parachela</taxon>
        <taxon>Hypsibioidea</taxon>
        <taxon>Ramazzottiidae</taxon>
        <taxon>Ramazzottius</taxon>
    </lineage>
</organism>
<feature type="transmembrane region" description="Helical" evidence="2">
    <location>
        <begin position="6"/>
        <end position="29"/>
    </location>
</feature>
<feature type="region of interest" description="Disordered" evidence="1">
    <location>
        <begin position="160"/>
        <end position="204"/>
    </location>
</feature>
<keyword evidence="4" id="KW-1185">Reference proteome</keyword>
<evidence type="ECO:0000256" key="2">
    <source>
        <dbReference type="SAM" id="Phobius"/>
    </source>
</evidence>
<feature type="compositionally biased region" description="Polar residues" evidence="1">
    <location>
        <begin position="57"/>
        <end position="72"/>
    </location>
</feature>
<protein>
    <submittedName>
        <fullName evidence="3">Uncharacterized protein</fullName>
    </submittedName>
</protein>
<dbReference type="AlphaFoldDB" id="A0A1D1VAT7"/>
<dbReference type="EMBL" id="BDGG01000003">
    <property type="protein sequence ID" value="GAU95638.1"/>
    <property type="molecule type" value="Genomic_DNA"/>
</dbReference>
<evidence type="ECO:0000313" key="4">
    <source>
        <dbReference type="Proteomes" id="UP000186922"/>
    </source>
</evidence>
<keyword evidence="2" id="KW-0812">Transmembrane</keyword>
<dbReference type="Proteomes" id="UP000186922">
    <property type="component" value="Unassembled WGS sequence"/>
</dbReference>
<gene>
    <name evidence="3" type="primary">RvY_07224-1</name>
    <name evidence="3" type="synonym">RvY_07224.1</name>
    <name evidence="3" type="ORF">RvY_07224</name>
</gene>
<evidence type="ECO:0000313" key="3">
    <source>
        <dbReference type="EMBL" id="GAU95638.1"/>
    </source>
</evidence>
<sequence>MDPIWTGMIIFYSLLFTAALLLFTCLCILCKKRKRKQRRTRDVNQIVVNGNNTRNRPSLANLCNSDTDSVGSSEDGGPPRSSQNTLQITIGRPTSFPPVPPVRSLASSPNRPSAPNLDLFPPDYEEALKSKYAKVYHIYENSGMMSRRCSAPAAFLSSPSSSGCSSLSLSEEVLGSRPNSVAESPPPPYEMAVSIRSIDSSGHL</sequence>
<feature type="compositionally biased region" description="Low complexity" evidence="1">
    <location>
        <begin position="160"/>
        <end position="176"/>
    </location>
</feature>
<keyword evidence="2" id="KW-1133">Transmembrane helix</keyword>
<comment type="caution">
    <text evidence="3">The sequence shown here is derived from an EMBL/GenBank/DDBJ whole genome shotgun (WGS) entry which is preliminary data.</text>
</comment>
<proteinExistence type="predicted"/>
<reference evidence="3 4" key="1">
    <citation type="journal article" date="2016" name="Nat. Commun.">
        <title>Extremotolerant tardigrade genome and improved radiotolerance of human cultured cells by tardigrade-unique protein.</title>
        <authorList>
            <person name="Hashimoto T."/>
            <person name="Horikawa D.D."/>
            <person name="Saito Y."/>
            <person name="Kuwahara H."/>
            <person name="Kozuka-Hata H."/>
            <person name="Shin-I T."/>
            <person name="Minakuchi Y."/>
            <person name="Ohishi K."/>
            <person name="Motoyama A."/>
            <person name="Aizu T."/>
            <person name="Enomoto A."/>
            <person name="Kondo K."/>
            <person name="Tanaka S."/>
            <person name="Hara Y."/>
            <person name="Koshikawa S."/>
            <person name="Sagara H."/>
            <person name="Miura T."/>
            <person name="Yokobori S."/>
            <person name="Miyagawa K."/>
            <person name="Suzuki Y."/>
            <person name="Kubo T."/>
            <person name="Oyama M."/>
            <person name="Kohara Y."/>
            <person name="Fujiyama A."/>
            <person name="Arakawa K."/>
            <person name="Katayama T."/>
            <person name="Toyoda A."/>
            <person name="Kunieda T."/>
        </authorList>
    </citation>
    <scope>NUCLEOTIDE SEQUENCE [LARGE SCALE GENOMIC DNA]</scope>
    <source>
        <strain evidence="3 4">YOKOZUNA-1</strain>
    </source>
</reference>
<dbReference type="OrthoDB" id="10071297at2759"/>
<accession>A0A1D1VAT7</accession>